<dbReference type="AlphaFoldDB" id="A0AAD6C6L5"/>
<protein>
    <submittedName>
        <fullName evidence="3">Uncharacterized protein</fullName>
    </submittedName>
</protein>
<sequence length="196" mass="21031">MPPAGQGHTQQPCPYNLPHISIPRPLSLVLGLTITSLALLLLLQRIAHHYRSSARTNTHITTYPTPTHLFQMDDMEKGTTSPSSSPGSVTSITSTSPPPASACDVLKPLSQSGVFPSSGAVAARARELMQMQMQMQMQTGKASPSSPGLRAMELMGSRASSGIGGSVQKRSESVQEMREVDGDGVRTWRRVVTEYS</sequence>
<feature type="transmembrane region" description="Helical" evidence="2">
    <location>
        <begin position="25"/>
        <end position="43"/>
    </location>
</feature>
<dbReference type="Proteomes" id="UP001213681">
    <property type="component" value="Unassembled WGS sequence"/>
</dbReference>
<feature type="region of interest" description="Disordered" evidence="1">
    <location>
        <begin position="72"/>
        <end position="103"/>
    </location>
</feature>
<comment type="caution">
    <text evidence="3">The sequence shown here is derived from an EMBL/GenBank/DDBJ whole genome shotgun (WGS) entry which is preliminary data.</text>
</comment>
<keyword evidence="2" id="KW-0812">Transmembrane</keyword>
<feature type="compositionally biased region" description="Basic and acidic residues" evidence="1">
    <location>
        <begin position="169"/>
        <end position="182"/>
    </location>
</feature>
<proteinExistence type="predicted"/>
<evidence type="ECO:0000256" key="2">
    <source>
        <dbReference type="SAM" id="Phobius"/>
    </source>
</evidence>
<dbReference type="GeneID" id="81600763"/>
<evidence type="ECO:0000313" key="4">
    <source>
        <dbReference type="Proteomes" id="UP001213681"/>
    </source>
</evidence>
<feature type="region of interest" description="Disordered" evidence="1">
    <location>
        <begin position="157"/>
        <end position="182"/>
    </location>
</feature>
<name>A0AAD6C6L5_9EURO</name>
<evidence type="ECO:0000313" key="3">
    <source>
        <dbReference type="EMBL" id="KAJ5450689.1"/>
    </source>
</evidence>
<keyword evidence="2" id="KW-1133">Transmembrane helix</keyword>
<keyword evidence="4" id="KW-1185">Reference proteome</keyword>
<gene>
    <name evidence="3" type="ORF">N7458_007138</name>
</gene>
<keyword evidence="2" id="KW-0472">Membrane</keyword>
<dbReference type="RefSeq" id="XP_056766224.1">
    <property type="nucleotide sequence ID" value="XM_056910520.1"/>
</dbReference>
<reference evidence="3" key="2">
    <citation type="journal article" date="2023" name="IMA Fungus">
        <title>Comparative genomic study of the Penicillium genus elucidates a diverse pangenome and 15 lateral gene transfer events.</title>
        <authorList>
            <person name="Petersen C."/>
            <person name="Sorensen T."/>
            <person name="Nielsen M.R."/>
            <person name="Sondergaard T.E."/>
            <person name="Sorensen J.L."/>
            <person name="Fitzpatrick D.A."/>
            <person name="Frisvad J.C."/>
            <person name="Nielsen K.L."/>
        </authorList>
    </citation>
    <scope>NUCLEOTIDE SEQUENCE</scope>
    <source>
        <strain evidence="3">IBT 16125</strain>
    </source>
</reference>
<reference evidence="3" key="1">
    <citation type="submission" date="2022-12" db="EMBL/GenBank/DDBJ databases">
        <authorList>
            <person name="Petersen C."/>
        </authorList>
    </citation>
    <scope>NUCLEOTIDE SEQUENCE</scope>
    <source>
        <strain evidence="3">IBT 16125</strain>
    </source>
</reference>
<evidence type="ECO:0000256" key="1">
    <source>
        <dbReference type="SAM" id="MobiDB-lite"/>
    </source>
</evidence>
<dbReference type="EMBL" id="JAPVEA010000006">
    <property type="protein sequence ID" value="KAJ5450689.1"/>
    <property type="molecule type" value="Genomic_DNA"/>
</dbReference>
<feature type="compositionally biased region" description="Low complexity" evidence="1">
    <location>
        <begin position="79"/>
        <end position="95"/>
    </location>
</feature>
<accession>A0AAD6C6L5</accession>
<organism evidence="3 4">
    <name type="scientific">Penicillium daleae</name>
    <dbReference type="NCBI Taxonomy" id="63821"/>
    <lineage>
        <taxon>Eukaryota</taxon>
        <taxon>Fungi</taxon>
        <taxon>Dikarya</taxon>
        <taxon>Ascomycota</taxon>
        <taxon>Pezizomycotina</taxon>
        <taxon>Eurotiomycetes</taxon>
        <taxon>Eurotiomycetidae</taxon>
        <taxon>Eurotiales</taxon>
        <taxon>Aspergillaceae</taxon>
        <taxon>Penicillium</taxon>
    </lineage>
</organism>